<dbReference type="Proteomes" id="UP000656077">
    <property type="component" value="Unassembled WGS sequence"/>
</dbReference>
<sequence>MSQKVIRLIVFIIFITVSMSNIAYAQVPNRSQAFGPKVTDLQNKEDIINSFKQINVIRANLTIINVKSTTPTEELKSIDTNLEGYINQLRIIRANLVKHADTYANSISDVFFAEQIVAISDCYIISLKHQQLLVRALESDVQETSTLFYSTYMIPIYYYITQGDQLVAYTQTYLVIS</sequence>
<comment type="caution">
    <text evidence="1">The sequence shown here is derived from an EMBL/GenBank/DDBJ whole genome shotgun (WGS) entry which is preliminary data.</text>
</comment>
<reference evidence="1" key="1">
    <citation type="submission" date="2019-12" db="EMBL/GenBank/DDBJ databases">
        <title>Microbes associate with the intestines of laboratory mice.</title>
        <authorList>
            <person name="Navarre W."/>
            <person name="Wong E."/>
        </authorList>
    </citation>
    <scope>NUCLEOTIDE SEQUENCE</scope>
    <source>
        <strain evidence="1">NM79_F5</strain>
    </source>
</reference>
<gene>
    <name evidence="1" type="ORF">GKZ28_00190</name>
</gene>
<evidence type="ECO:0000313" key="2">
    <source>
        <dbReference type="Proteomes" id="UP000656077"/>
    </source>
</evidence>
<proteinExistence type="predicted"/>
<dbReference type="EMBL" id="WSRQ01000001">
    <property type="protein sequence ID" value="MVX62118.1"/>
    <property type="molecule type" value="Genomic_DNA"/>
</dbReference>
<organism evidence="1 2">
    <name type="scientific">Clostridium chromiireducens</name>
    <dbReference type="NCBI Taxonomy" id="225345"/>
    <lineage>
        <taxon>Bacteria</taxon>
        <taxon>Bacillati</taxon>
        <taxon>Bacillota</taxon>
        <taxon>Clostridia</taxon>
        <taxon>Eubacteriales</taxon>
        <taxon>Clostridiaceae</taxon>
        <taxon>Clostridium</taxon>
    </lineage>
</organism>
<evidence type="ECO:0000313" key="1">
    <source>
        <dbReference type="EMBL" id="MVX62118.1"/>
    </source>
</evidence>
<protein>
    <submittedName>
        <fullName evidence="1">Uncharacterized protein</fullName>
    </submittedName>
</protein>
<dbReference type="RefSeq" id="WP_160357591.1">
    <property type="nucleotide sequence ID" value="NZ_WSRQ01000001.1"/>
</dbReference>
<accession>A0A964RI24</accession>
<dbReference type="AlphaFoldDB" id="A0A964RI24"/>
<name>A0A964RI24_9CLOT</name>